<dbReference type="InterPro" id="IPR027417">
    <property type="entry name" value="P-loop_NTPase"/>
</dbReference>
<keyword evidence="3" id="KW-1185">Reference proteome</keyword>
<dbReference type="Proteomes" id="UP000887565">
    <property type="component" value="Unplaced"/>
</dbReference>
<proteinExistence type="predicted"/>
<organism evidence="3 4">
    <name type="scientific">Romanomermis culicivorax</name>
    <name type="common">Nematode worm</name>
    <dbReference type="NCBI Taxonomy" id="13658"/>
    <lineage>
        <taxon>Eukaryota</taxon>
        <taxon>Metazoa</taxon>
        <taxon>Ecdysozoa</taxon>
        <taxon>Nematoda</taxon>
        <taxon>Enoplea</taxon>
        <taxon>Dorylaimia</taxon>
        <taxon>Mermithida</taxon>
        <taxon>Mermithoidea</taxon>
        <taxon>Mermithidae</taxon>
        <taxon>Romanomermis</taxon>
    </lineage>
</organism>
<dbReference type="InterPro" id="IPR045063">
    <property type="entry name" value="Dynamin_N"/>
</dbReference>
<name>A0A915KZ14_ROMCU</name>
<evidence type="ECO:0000259" key="2">
    <source>
        <dbReference type="Pfam" id="PF16880"/>
    </source>
</evidence>
<dbReference type="WBParaSite" id="nRc.2.0.1.t44183-RA">
    <property type="protein sequence ID" value="nRc.2.0.1.t44183-RA"/>
    <property type="gene ID" value="nRc.2.0.1.g44183"/>
</dbReference>
<protein>
    <submittedName>
        <fullName evidence="4">Uncharacterized protein</fullName>
    </submittedName>
</protein>
<feature type="domain" description="EH" evidence="2">
    <location>
        <begin position="24"/>
        <end position="52"/>
    </location>
</feature>
<dbReference type="Pfam" id="PF16880">
    <property type="entry name" value="EHD_N"/>
    <property type="match status" value="1"/>
</dbReference>
<evidence type="ECO:0000259" key="1">
    <source>
        <dbReference type="Pfam" id="PF00350"/>
    </source>
</evidence>
<dbReference type="AlphaFoldDB" id="A0A915KZ14"/>
<evidence type="ECO:0000313" key="3">
    <source>
        <dbReference type="Proteomes" id="UP000887565"/>
    </source>
</evidence>
<dbReference type="Gene3D" id="1.10.268.20">
    <property type="match status" value="1"/>
</dbReference>
<accession>A0A915KZ14</accession>
<dbReference type="Gene3D" id="3.40.50.300">
    <property type="entry name" value="P-loop containing nucleotide triphosphate hydrolases"/>
    <property type="match status" value="1"/>
</dbReference>
<sequence length="140" mass="15473">MCGGNEGPPLPDPAHGVMPALCALYKAKILPLEKHQDYEFFDGPYLEDAEFTAKPSVLAIGQYSVGKTTLIRYLVGEDIPGSRIGPEPTTDTFTFVMYNESSRIIPGTSLMAEATFPYKGPEKDEDVKYFTGHCEFLRKS</sequence>
<evidence type="ECO:0000313" key="4">
    <source>
        <dbReference type="WBParaSite" id="nRc.2.0.1.t44183-RA"/>
    </source>
</evidence>
<dbReference type="InterPro" id="IPR031692">
    <property type="entry name" value="EHD_N"/>
</dbReference>
<dbReference type="SUPFAM" id="SSF52540">
    <property type="entry name" value="P-loop containing nucleoside triphosphate hydrolases"/>
    <property type="match status" value="1"/>
</dbReference>
<reference evidence="4" key="1">
    <citation type="submission" date="2022-11" db="UniProtKB">
        <authorList>
            <consortium name="WormBaseParasite"/>
        </authorList>
    </citation>
    <scope>IDENTIFICATION</scope>
</reference>
<dbReference type="Pfam" id="PF00350">
    <property type="entry name" value="Dynamin_N"/>
    <property type="match status" value="1"/>
</dbReference>
<feature type="domain" description="Dynamin N-terminal" evidence="1">
    <location>
        <begin position="57"/>
        <end position="105"/>
    </location>
</feature>